<organism evidence="2 3">
    <name type="scientific">Belliella alkalica</name>
    <dbReference type="NCBI Taxonomy" id="1730871"/>
    <lineage>
        <taxon>Bacteria</taxon>
        <taxon>Pseudomonadati</taxon>
        <taxon>Bacteroidota</taxon>
        <taxon>Cytophagia</taxon>
        <taxon>Cytophagales</taxon>
        <taxon>Cyclobacteriaceae</taxon>
        <taxon>Belliella</taxon>
    </lineage>
</organism>
<dbReference type="Proteomes" id="UP001165430">
    <property type="component" value="Unassembled WGS sequence"/>
</dbReference>
<feature type="coiled-coil region" evidence="1">
    <location>
        <begin position="528"/>
        <end position="555"/>
    </location>
</feature>
<reference evidence="2" key="1">
    <citation type="submission" date="2022-03" db="EMBL/GenBank/DDBJ databases">
        <title>De novo assembled genomes of Belliella spp. (Cyclobacteriaceae) strains.</title>
        <authorList>
            <person name="Szabo A."/>
            <person name="Korponai K."/>
            <person name="Felfoldi T."/>
        </authorList>
    </citation>
    <scope>NUCLEOTIDE SEQUENCE</scope>
    <source>
        <strain evidence="2">DSM 111903</strain>
    </source>
</reference>
<evidence type="ECO:0008006" key="4">
    <source>
        <dbReference type="Google" id="ProtNLM"/>
    </source>
</evidence>
<gene>
    <name evidence="2" type="ORF">MM213_13410</name>
</gene>
<name>A0ABS9VDI6_9BACT</name>
<protein>
    <recommendedName>
        <fullName evidence="4">MORN repeat variant</fullName>
    </recommendedName>
</protein>
<evidence type="ECO:0000313" key="3">
    <source>
        <dbReference type="Proteomes" id="UP001165430"/>
    </source>
</evidence>
<dbReference type="SUPFAM" id="SSF82185">
    <property type="entry name" value="Histone H3 K4-specific methyltransferase SET7/9 N-terminal domain"/>
    <property type="match status" value="1"/>
</dbReference>
<comment type="caution">
    <text evidence="2">The sequence shown here is derived from an EMBL/GenBank/DDBJ whole genome shotgun (WGS) entry which is preliminary data.</text>
</comment>
<proteinExistence type="predicted"/>
<dbReference type="RefSeq" id="WP_241412967.1">
    <property type="nucleotide sequence ID" value="NZ_JAKZGO010000010.1"/>
</dbReference>
<feature type="coiled-coil region" evidence="1">
    <location>
        <begin position="471"/>
        <end position="498"/>
    </location>
</feature>
<accession>A0ABS9VDI6</accession>
<evidence type="ECO:0000256" key="1">
    <source>
        <dbReference type="SAM" id="Coils"/>
    </source>
</evidence>
<keyword evidence="3" id="KW-1185">Reference proteome</keyword>
<dbReference type="EMBL" id="JAKZGO010000010">
    <property type="protein sequence ID" value="MCH7414491.1"/>
    <property type="molecule type" value="Genomic_DNA"/>
</dbReference>
<evidence type="ECO:0000313" key="2">
    <source>
        <dbReference type="EMBL" id="MCH7414491.1"/>
    </source>
</evidence>
<keyword evidence="1" id="KW-0175">Coiled coil</keyword>
<sequence>MRRFQKLTYIIIILTLVLPNHLIAQNEYKGEYKFNNISGNATFQLVEGQEGAMLKQGEFYFVRSEKDIDDETRFLKTIIQGFYESDKKSGLWEYLDESHQIELKDVVDFKVVSDLASSQIKLTANYLNGVPNGKWVFEENEFSDGSLKKKAQAEEFLFNNGDIQGKFQFKSFIGNFTQFIRGELKDNGVMHGEWTMVYQEDGKLISEVRNYEDGFLLGLVKRDLNDDEVIDEVVFFETIARLKKVNAGTNQKFRIADQSFGILFNDGFLSNSNQYQSQESGNKFLSDFLVKILKYDQRFVNQDDNLIDYPIHTKKFVFELSRSQQKLIEELPGKFDQIQKINQDYKDKNALKLNRQRSDSLSSAFAFFEFQYDKLNNAKELFEKIRTKDIQYYDLDQMVDEGIFFITSEDEIYYSFQEEDKKMLLEYELKDFREDFFVALNDYLNQVRENTLKTRNYVDSQLDRIKEDSDLILLEEEIQSLKESLDSLYANREGLDELSRSIISNVQKNILEGQFERISERYAQAERYSTKKQEADRMLDLVEELENQHEVLANISRNWEILDEFYTEEFFNAFFNERYDRRFKERLFESAEKLYNHYVKSINNETNYVEVKNWTRKIEALIRKMSDLRNEDTRSLERRLNRRSSIDKIESDLGL</sequence>